<evidence type="ECO:0000256" key="2">
    <source>
        <dbReference type="ARBA" id="ARBA00023143"/>
    </source>
</evidence>
<dbReference type="GO" id="GO:0005198">
    <property type="term" value="F:structural molecule activity"/>
    <property type="evidence" value="ECO:0007669"/>
    <property type="project" value="UniProtKB-UniRule"/>
</dbReference>
<dbReference type="SUPFAM" id="SSF64518">
    <property type="entry name" value="Phase 1 flagellin"/>
    <property type="match status" value="1"/>
</dbReference>
<evidence type="ECO:0000256" key="4">
    <source>
        <dbReference type="SAM" id="MobiDB-lite"/>
    </source>
</evidence>
<comment type="function">
    <text evidence="3">Flagellin is the subunit protein which polymerizes to form the filaments of bacterial flagella.</text>
</comment>
<feature type="region of interest" description="Disordered" evidence="4">
    <location>
        <begin position="149"/>
        <end position="177"/>
    </location>
</feature>
<dbReference type="EMBL" id="CP047289">
    <property type="protein sequence ID" value="QUS35940.1"/>
    <property type="molecule type" value="Genomic_DNA"/>
</dbReference>
<evidence type="ECO:0000259" key="5">
    <source>
        <dbReference type="Pfam" id="PF00669"/>
    </source>
</evidence>
<keyword evidence="3" id="KW-0964">Secreted</keyword>
<dbReference type="GO" id="GO:0005576">
    <property type="term" value="C:extracellular region"/>
    <property type="evidence" value="ECO:0007669"/>
    <property type="project" value="UniProtKB-SubCell"/>
</dbReference>
<evidence type="ECO:0000256" key="1">
    <source>
        <dbReference type="ARBA" id="ARBA00005709"/>
    </source>
</evidence>
<keyword evidence="8" id="KW-1185">Reference proteome</keyword>
<protein>
    <recommendedName>
        <fullName evidence="3">Flagellin</fullName>
    </recommendedName>
</protein>
<keyword evidence="7" id="KW-0282">Flagellum</keyword>
<evidence type="ECO:0000256" key="3">
    <source>
        <dbReference type="RuleBase" id="RU362073"/>
    </source>
</evidence>
<dbReference type="Proteomes" id="UP000679284">
    <property type="component" value="Chromosome"/>
</dbReference>
<dbReference type="PRINTS" id="PR00207">
    <property type="entry name" value="FLAGELLIN"/>
</dbReference>
<dbReference type="Gene3D" id="1.20.1330.10">
    <property type="entry name" value="f41 fragment of flagellin, N-terminal domain"/>
    <property type="match status" value="1"/>
</dbReference>
<dbReference type="InterPro" id="IPR001029">
    <property type="entry name" value="Flagellin_N"/>
</dbReference>
<comment type="similarity">
    <text evidence="1 3">Belongs to the bacterial flagellin family.</text>
</comment>
<evidence type="ECO:0000313" key="7">
    <source>
        <dbReference type="EMBL" id="QUS35940.1"/>
    </source>
</evidence>
<keyword evidence="7" id="KW-0966">Cell projection</keyword>
<dbReference type="RefSeq" id="WP_211783160.1">
    <property type="nucleotide sequence ID" value="NZ_CP047289.1"/>
</dbReference>
<dbReference type="PANTHER" id="PTHR42792">
    <property type="entry name" value="FLAGELLIN"/>
    <property type="match status" value="1"/>
</dbReference>
<name>A0A8J8MSI9_9RHOB</name>
<proteinExistence type="inferred from homology"/>
<dbReference type="InterPro" id="IPR046358">
    <property type="entry name" value="Flagellin_C"/>
</dbReference>
<dbReference type="InterPro" id="IPR001492">
    <property type="entry name" value="Flagellin"/>
</dbReference>
<evidence type="ECO:0000313" key="8">
    <source>
        <dbReference type="Proteomes" id="UP000679284"/>
    </source>
</evidence>
<gene>
    <name evidence="7" type="ORF">GR316_06500</name>
</gene>
<dbReference type="GO" id="GO:0009288">
    <property type="term" value="C:bacterial-type flagellum"/>
    <property type="evidence" value="ECO:0007669"/>
    <property type="project" value="UniProtKB-SubCell"/>
</dbReference>
<dbReference type="PANTHER" id="PTHR42792:SF2">
    <property type="entry name" value="FLAGELLIN"/>
    <property type="match status" value="1"/>
</dbReference>
<dbReference type="Pfam" id="PF00669">
    <property type="entry name" value="Flagellin_N"/>
    <property type="match status" value="1"/>
</dbReference>
<dbReference type="AlphaFoldDB" id="A0A8J8MSI9"/>
<sequence length="295" mass="30611">MSSILTNTSAMVALQTMKGINSNLTQVQSEISTGKSVSSSKDNAAIWAISKTMESDVAGFDTIGESLSLGQSTVSVARQASETVTDLLTQMKEKIVSAQGENVDRESLQRDISSLRDQIGTVVGSAQFNGLNLVNGTSTDPMKVLASLDRSSDQKVSPNHISVDRQDLSMGTDPADGGTASGGLADIWTIDVTAAAADAASPSGAESALDTIEGLIKVATNAAASFGSSENRLSMQQDFVSKLSDAMTSGVGSLVDADMEEASARLSALQVQQQLGVQALSIANESPQNILSLFR</sequence>
<accession>A0A8J8MSI9</accession>
<feature type="domain" description="Flagellin N-terminal" evidence="5">
    <location>
        <begin position="4"/>
        <end position="139"/>
    </location>
</feature>
<dbReference type="Pfam" id="PF00700">
    <property type="entry name" value="Flagellin_C"/>
    <property type="match status" value="1"/>
</dbReference>
<feature type="domain" description="Flagellin C-terminal" evidence="6">
    <location>
        <begin position="209"/>
        <end position="294"/>
    </location>
</feature>
<comment type="subcellular location">
    <subcellularLocation>
        <location evidence="3">Secreted</location>
    </subcellularLocation>
    <subcellularLocation>
        <location evidence="3">Bacterial flagellum</location>
    </subcellularLocation>
</comment>
<dbReference type="KEGG" id="fap:GR316_06500"/>
<reference evidence="7" key="1">
    <citation type="submission" date="2020-01" db="EMBL/GenBank/DDBJ databases">
        <authorList>
            <person name="Yang Y."/>
            <person name="Kwon Y.M."/>
        </authorList>
    </citation>
    <scope>NUCLEOTIDE SEQUENCE</scope>
    <source>
        <strain evidence="7">PG104</strain>
    </source>
</reference>
<keyword evidence="2 3" id="KW-0975">Bacterial flagellum</keyword>
<organism evidence="7 8">
    <name type="scientific">Falsirhodobacter algicola</name>
    <dbReference type="NCBI Taxonomy" id="2692330"/>
    <lineage>
        <taxon>Bacteria</taxon>
        <taxon>Pseudomonadati</taxon>
        <taxon>Pseudomonadota</taxon>
        <taxon>Alphaproteobacteria</taxon>
        <taxon>Rhodobacterales</taxon>
        <taxon>Paracoccaceae</taxon>
        <taxon>Falsirhodobacter</taxon>
    </lineage>
</organism>
<evidence type="ECO:0000259" key="6">
    <source>
        <dbReference type="Pfam" id="PF00700"/>
    </source>
</evidence>
<keyword evidence="7" id="KW-0969">Cilium</keyword>